<dbReference type="Gramene" id="TraesCLE_scaffold_038842_01G000100.1">
    <property type="protein sequence ID" value="TraesCLE_scaffold_038842_01G000100.1"/>
    <property type="gene ID" value="TraesCLE_scaffold_038842_01G000100"/>
</dbReference>
<dbReference type="EnsemblPlants" id="TraesCS7D02G137900.1">
    <property type="protein sequence ID" value="TraesCS7D02G137900.1.cds1"/>
    <property type="gene ID" value="TraesCS7D02G137900"/>
</dbReference>
<dbReference type="Gramene" id="TraesJUL7D03G04360690.1">
    <property type="protein sequence ID" value="TraesJUL7D03G04360690.1.CDS1"/>
    <property type="gene ID" value="TraesJUL7D03G04360690"/>
</dbReference>
<keyword evidence="3" id="KW-1185">Reference proteome</keyword>
<dbReference type="STRING" id="4565.A0A3B6TEK3"/>
<dbReference type="InterPro" id="IPR053253">
    <property type="entry name" value="Sex_diff_modulator"/>
</dbReference>
<protein>
    <recommendedName>
        <fullName evidence="4">CCHC-type domain-containing protein</fullName>
    </recommendedName>
</protein>
<dbReference type="OMA" id="PRVANTM"/>
<evidence type="ECO:0000313" key="2">
    <source>
        <dbReference type="EnsemblPlants" id="TraesCS7D02G137900.1.cds1"/>
    </source>
</evidence>
<name>A0A3B6TEK3_WHEAT</name>
<dbReference type="Gramene" id="TraesWEE_scaffold_070520_01G000100.1">
    <property type="protein sequence ID" value="TraesWEE_scaffold_070520_01G000100.1"/>
    <property type="gene ID" value="TraesWEE_scaffold_070520_01G000100"/>
</dbReference>
<feature type="compositionally biased region" description="Low complexity" evidence="1">
    <location>
        <begin position="458"/>
        <end position="473"/>
    </location>
</feature>
<dbReference type="Gramene" id="TraesARI7D03G04392240.1">
    <property type="protein sequence ID" value="TraesARI7D03G04392240.1.CDS1"/>
    <property type="gene ID" value="TraesARI7D03G04392240"/>
</dbReference>
<reference evidence="2" key="2">
    <citation type="submission" date="2018-10" db="UniProtKB">
        <authorList>
            <consortium name="EnsemblPlants"/>
        </authorList>
    </citation>
    <scope>IDENTIFICATION</scope>
</reference>
<feature type="compositionally biased region" description="Basic and acidic residues" evidence="1">
    <location>
        <begin position="412"/>
        <end position="421"/>
    </location>
</feature>
<organism evidence="2">
    <name type="scientific">Triticum aestivum</name>
    <name type="common">Wheat</name>
    <dbReference type="NCBI Taxonomy" id="4565"/>
    <lineage>
        <taxon>Eukaryota</taxon>
        <taxon>Viridiplantae</taxon>
        <taxon>Streptophyta</taxon>
        <taxon>Embryophyta</taxon>
        <taxon>Tracheophyta</taxon>
        <taxon>Spermatophyta</taxon>
        <taxon>Magnoliopsida</taxon>
        <taxon>Liliopsida</taxon>
        <taxon>Poales</taxon>
        <taxon>Poaceae</taxon>
        <taxon>BOP clade</taxon>
        <taxon>Pooideae</taxon>
        <taxon>Triticodae</taxon>
        <taxon>Triticeae</taxon>
        <taxon>Triticinae</taxon>
        <taxon>Triticum</taxon>
    </lineage>
</organism>
<feature type="compositionally biased region" description="Polar residues" evidence="1">
    <location>
        <begin position="424"/>
        <end position="434"/>
    </location>
</feature>
<dbReference type="Proteomes" id="UP000019116">
    <property type="component" value="Chromosome 7D"/>
</dbReference>
<dbReference type="AlphaFoldDB" id="A0A3B6TEK3"/>
<reference evidence="2" key="1">
    <citation type="submission" date="2018-08" db="EMBL/GenBank/DDBJ databases">
        <authorList>
            <person name="Rossello M."/>
        </authorList>
    </citation>
    <scope>NUCLEOTIDE SEQUENCE [LARGE SCALE GENOMIC DNA]</scope>
    <source>
        <strain evidence="2">cv. Chinese Spring</strain>
    </source>
</reference>
<sequence length="637" mass="68896">MASGSRSPPSVSVPFQGERPVVSGLGLSGSLGSARSSSVAGAGVEVVSPAADGPWRRKGPSHKAMWRRRKALRRQMEIARPGSSSSSERHLIPPDLYGLCFRCFGEGRRRQDYTKEPLCIRCELSGHVSSQCARPRSPISAEELRRAVIAKAARERPAPRSDHGWERRLLEHRQSALGAPLSPVAPSPFPSSSSLPVVASLWEVCIVQRSEGMEDLEWRLQLAVVMYIGGARPPVSCAEASVMLAAHLEVPRHQFSVHKFHPEDFLVVFASQELRNKALERPLVLQFGVQLHIKPCLRQALATARCMRIQADVLIEGVPSHAWSRETAADLLGSSCLIDSLAPETESREDLSLFKLRVWCVDPDDVPVSRKLWVPEPVSLDPAARRPSFRQLLEYPTLIHIGRLRDFSPPELWRRSSRSDSDSGQSGLPDSSPGSFAGGEWSVQPSTRGVRDRRGMDRYGAGPAAYGAGRSYRQALEGRVGPSDWRIPPMTTTGQGAPPPRVANTMVACETGQTTIEPQRRFVVQAELVDQAIQKTPAGESIQVKSVSLGAPDGGQADKSTELGLSDEVQADKSVEGQEGLADATRASDPVAGPVIGSVPAVTEEGVLAHVVQERPMQTAGPSTACVASDAAVSWKN</sequence>
<proteinExistence type="predicted"/>
<dbReference type="Gramene" id="TraesROB_scaffold_132681_01G000100.1">
    <property type="protein sequence ID" value="TraesROB_scaffold_132681_01G000100.1"/>
    <property type="gene ID" value="TraesROB_scaffold_132681_01G000100"/>
</dbReference>
<dbReference type="Gramene" id="TraesLAC7D03G04263980.1">
    <property type="protein sequence ID" value="TraesLAC7D03G04263980.1.CDS1"/>
    <property type="gene ID" value="TraesLAC7D03G04263980"/>
</dbReference>
<dbReference type="Gramene" id="TraesCS7D03G0308900.1">
    <property type="protein sequence ID" value="TraesCS7D03G0308900.1.CDS1"/>
    <property type="gene ID" value="TraesCS7D03G0308900"/>
</dbReference>
<dbReference type="Gramene" id="TraesSYM7D03G04369990.1">
    <property type="protein sequence ID" value="TraesSYM7D03G04369990.1.CDS1"/>
    <property type="gene ID" value="TraesSYM7D03G04369990"/>
</dbReference>
<dbReference type="Gramene" id="TraesMAC7D03G04309550.1">
    <property type="protein sequence ID" value="TraesMAC7D03G04309550.1.CDS1"/>
    <property type="gene ID" value="TraesMAC7D03G04309550"/>
</dbReference>
<dbReference type="Gramene" id="TraesCAD_scaffold_114645_01G000100.1">
    <property type="protein sequence ID" value="TraesCAD_scaffold_114645_01G000100.1"/>
    <property type="gene ID" value="TraesCAD_scaffold_114645_01G000100"/>
</dbReference>
<feature type="region of interest" description="Disordered" evidence="1">
    <location>
        <begin position="412"/>
        <end position="502"/>
    </location>
</feature>
<evidence type="ECO:0000256" key="1">
    <source>
        <dbReference type="SAM" id="MobiDB-lite"/>
    </source>
</evidence>
<feature type="region of interest" description="Disordered" evidence="1">
    <location>
        <begin position="575"/>
        <end position="595"/>
    </location>
</feature>
<dbReference type="PANTHER" id="PTHR33087">
    <property type="entry name" value="OS07G0539200 PROTEIN"/>
    <property type="match status" value="1"/>
</dbReference>
<dbReference type="PANTHER" id="PTHR33087:SF42">
    <property type="entry name" value="DUF4283 DOMAIN-CONTAINING PROTEIN"/>
    <property type="match status" value="1"/>
</dbReference>
<accession>A0A3B6TEK3</accession>
<dbReference type="Gramene" id="TraesLDM7D03G04323250.1">
    <property type="protein sequence ID" value="TraesLDM7D03G04323250.1.CDS1"/>
    <property type="gene ID" value="TraesLDM7D03G04323250"/>
</dbReference>
<dbReference type="Gramene" id="TraesCS7D02G137900.1">
    <property type="protein sequence ID" value="TraesCS7D02G137900.1.cds1"/>
    <property type="gene ID" value="TraesCS7D02G137900"/>
</dbReference>
<evidence type="ECO:0000313" key="3">
    <source>
        <dbReference type="Proteomes" id="UP000019116"/>
    </source>
</evidence>
<dbReference type="Gramene" id="TraesNOR7D03G04365760.1">
    <property type="protein sequence ID" value="TraesNOR7D03G04365760.1.CDS1"/>
    <property type="gene ID" value="TraesNOR7D03G04365760"/>
</dbReference>
<evidence type="ECO:0008006" key="4">
    <source>
        <dbReference type="Google" id="ProtNLM"/>
    </source>
</evidence>
<dbReference type="Gramene" id="TraesRN7D0100321500.1">
    <property type="protein sequence ID" value="TraesRN7D0100321500.1"/>
    <property type="gene ID" value="TraesRN7D0100321500"/>
</dbReference>